<dbReference type="InterPro" id="IPR049326">
    <property type="entry name" value="Rhodopsin_dom_fungi"/>
</dbReference>
<evidence type="ECO:0000259" key="8">
    <source>
        <dbReference type="Pfam" id="PF20684"/>
    </source>
</evidence>
<dbReference type="PANTHER" id="PTHR33048">
    <property type="entry name" value="PTH11-LIKE INTEGRAL MEMBRANE PROTEIN (AFU_ORTHOLOGUE AFUA_5G11245)"/>
    <property type="match status" value="1"/>
</dbReference>
<keyword evidence="10" id="KW-1185">Reference proteome</keyword>
<evidence type="ECO:0000256" key="6">
    <source>
        <dbReference type="SAM" id="MobiDB-lite"/>
    </source>
</evidence>
<dbReference type="AlphaFoldDB" id="A0A423WH78"/>
<feature type="transmembrane region" description="Helical" evidence="7">
    <location>
        <begin position="225"/>
        <end position="247"/>
    </location>
</feature>
<dbReference type="Pfam" id="PF20684">
    <property type="entry name" value="Fung_rhodopsin"/>
    <property type="match status" value="1"/>
</dbReference>
<keyword evidence="3 7" id="KW-1133">Transmembrane helix</keyword>
<feature type="transmembrane region" description="Helical" evidence="7">
    <location>
        <begin position="115"/>
        <end position="135"/>
    </location>
</feature>
<evidence type="ECO:0000256" key="7">
    <source>
        <dbReference type="SAM" id="Phobius"/>
    </source>
</evidence>
<dbReference type="EMBL" id="LJZO01000004">
    <property type="protein sequence ID" value="ROW02738.1"/>
    <property type="molecule type" value="Genomic_DNA"/>
</dbReference>
<dbReference type="Proteomes" id="UP000284375">
    <property type="component" value="Unassembled WGS sequence"/>
</dbReference>
<dbReference type="OrthoDB" id="5329176at2759"/>
<evidence type="ECO:0000256" key="1">
    <source>
        <dbReference type="ARBA" id="ARBA00004141"/>
    </source>
</evidence>
<feature type="transmembrane region" description="Helical" evidence="7">
    <location>
        <begin position="12"/>
        <end position="34"/>
    </location>
</feature>
<comment type="subcellular location">
    <subcellularLocation>
        <location evidence="1">Membrane</location>
        <topology evidence="1">Multi-pass membrane protein</topology>
    </subcellularLocation>
</comment>
<feature type="transmembrane region" description="Helical" evidence="7">
    <location>
        <begin position="147"/>
        <end position="171"/>
    </location>
</feature>
<feature type="transmembrane region" description="Helical" evidence="7">
    <location>
        <begin position="259"/>
        <end position="281"/>
    </location>
</feature>
<evidence type="ECO:0000256" key="3">
    <source>
        <dbReference type="ARBA" id="ARBA00022989"/>
    </source>
</evidence>
<protein>
    <recommendedName>
        <fullName evidence="8">Rhodopsin domain-containing protein</fullName>
    </recommendedName>
</protein>
<accession>A0A423WH78</accession>
<dbReference type="PANTHER" id="PTHR33048:SF57">
    <property type="entry name" value="INTEGRAL MEMBRANE PROTEIN-RELATED"/>
    <property type="match status" value="1"/>
</dbReference>
<comment type="similarity">
    <text evidence="5">Belongs to the SAT4 family.</text>
</comment>
<evidence type="ECO:0000256" key="4">
    <source>
        <dbReference type="ARBA" id="ARBA00023136"/>
    </source>
</evidence>
<feature type="compositionally biased region" description="Polar residues" evidence="6">
    <location>
        <begin position="305"/>
        <end position="318"/>
    </location>
</feature>
<evidence type="ECO:0000313" key="10">
    <source>
        <dbReference type="Proteomes" id="UP000284375"/>
    </source>
</evidence>
<dbReference type="GO" id="GO:0016020">
    <property type="term" value="C:membrane"/>
    <property type="evidence" value="ECO:0007669"/>
    <property type="project" value="UniProtKB-SubCell"/>
</dbReference>
<keyword evidence="2 7" id="KW-0812">Transmembrane</keyword>
<evidence type="ECO:0000256" key="5">
    <source>
        <dbReference type="ARBA" id="ARBA00038359"/>
    </source>
</evidence>
<feature type="domain" description="Rhodopsin" evidence="8">
    <location>
        <begin position="31"/>
        <end position="285"/>
    </location>
</feature>
<dbReference type="InterPro" id="IPR052337">
    <property type="entry name" value="SAT4-like"/>
</dbReference>
<keyword evidence="4 7" id="KW-0472">Membrane</keyword>
<feature type="transmembrane region" description="Helical" evidence="7">
    <location>
        <begin position="65"/>
        <end position="84"/>
    </location>
</feature>
<comment type="caution">
    <text evidence="9">The sequence shown here is derived from an EMBL/GenBank/DDBJ whole genome shotgun (WGS) entry which is preliminary data.</text>
</comment>
<gene>
    <name evidence="9" type="ORF">VSDG_01764</name>
</gene>
<feature type="region of interest" description="Disordered" evidence="6">
    <location>
        <begin position="305"/>
        <end position="327"/>
    </location>
</feature>
<name>A0A423WH78_CYTCH</name>
<evidence type="ECO:0000256" key="2">
    <source>
        <dbReference type="ARBA" id="ARBA00022692"/>
    </source>
</evidence>
<organism evidence="9 10">
    <name type="scientific">Cytospora chrysosperma</name>
    <name type="common">Cytospora canker fungus</name>
    <name type="synonym">Sphaeria chrysosperma</name>
    <dbReference type="NCBI Taxonomy" id="252740"/>
    <lineage>
        <taxon>Eukaryota</taxon>
        <taxon>Fungi</taxon>
        <taxon>Dikarya</taxon>
        <taxon>Ascomycota</taxon>
        <taxon>Pezizomycotina</taxon>
        <taxon>Sordariomycetes</taxon>
        <taxon>Sordariomycetidae</taxon>
        <taxon>Diaporthales</taxon>
        <taxon>Cytosporaceae</taxon>
        <taxon>Cytospora</taxon>
    </lineage>
</organism>
<proteinExistence type="inferred from homology"/>
<evidence type="ECO:0000313" key="9">
    <source>
        <dbReference type="EMBL" id="ROW02738.1"/>
    </source>
</evidence>
<reference evidence="9 10" key="1">
    <citation type="submission" date="2015-09" db="EMBL/GenBank/DDBJ databases">
        <title>Host preference determinants of Valsa canker pathogens revealed by comparative genomics.</title>
        <authorList>
            <person name="Yin Z."/>
            <person name="Huang L."/>
        </authorList>
    </citation>
    <scope>NUCLEOTIDE SEQUENCE [LARGE SCALE GENOMIC DNA]</scope>
    <source>
        <strain evidence="9 10">YSFL</strain>
    </source>
</reference>
<sequence>MLMLPLVKEGQVALLVMSVIFAVIPTVAVSLRLIARRIAHRRLDAGDICIICAWYKIQVHGLTKVSFKFITIGLIVTCILEALYGGFGWHRKEVIATFGTDTIKDYHIITLPLEVFWTLSLSLSKISLLLLYIKVFPVSRLTLVCKITCVCVALFAISGVLCTLLICQPIQYNWNLSLPGGHCGNQKAVFGFYGVMNLMTDVLVLTLPIPSLLKLKLPSYKKVALIATFSIGFLTCIASVIRLGFLATVDYADITYSSLPFVLMSAVEPALAVTCACVPLMRPLLGLRAKKYRYSSTGTRHQVSSKSFRNLTGTSSKGTGRRKHHRVASSITMPAPVLQYEMGLANEGMEQELMPVTAEYRYEAQVSAGHDSDETNPGREKFDHLEKQMKNRDANIIVTQEWNVEVTHEIKEDA</sequence>